<dbReference type="SUPFAM" id="SSF52058">
    <property type="entry name" value="L domain-like"/>
    <property type="match status" value="1"/>
</dbReference>
<dbReference type="EMBL" id="JAODUP010000531">
    <property type="protein sequence ID" value="KAK2147886.1"/>
    <property type="molecule type" value="Genomic_DNA"/>
</dbReference>
<dbReference type="PANTHER" id="PTHR23311:SF5">
    <property type="entry name" value="CENTROSOMAL PROTEIN OF 72 KDA"/>
    <property type="match status" value="1"/>
</dbReference>
<keyword evidence="5" id="KW-1185">Reference proteome</keyword>
<name>A0AAD9J7F3_9ANNE</name>
<evidence type="ECO:0000256" key="2">
    <source>
        <dbReference type="ARBA" id="ARBA00022737"/>
    </source>
</evidence>
<evidence type="ECO:0000256" key="3">
    <source>
        <dbReference type="ARBA" id="ARBA00023054"/>
    </source>
</evidence>
<reference evidence="4" key="1">
    <citation type="journal article" date="2023" name="Mol. Biol. Evol.">
        <title>Third-Generation Sequencing Reveals the Adaptive Role of the Epigenome in Three Deep-Sea Polychaetes.</title>
        <authorList>
            <person name="Perez M."/>
            <person name="Aroh O."/>
            <person name="Sun Y."/>
            <person name="Lan Y."/>
            <person name="Juniper S.K."/>
            <person name="Young C.R."/>
            <person name="Angers B."/>
            <person name="Qian P.Y."/>
        </authorList>
    </citation>
    <scope>NUCLEOTIDE SEQUENCE</scope>
    <source>
        <strain evidence="4">P08H-3</strain>
    </source>
</reference>
<dbReference type="PROSITE" id="PS51450">
    <property type="entry name" value="LRR"/>
    <property type="match status" value="1"/>
</dbReference>
<comment type="caution">
    <text evidence="4">The sequence shown here is derived from an EMBL/GenBank/DDBJ whole genome shotgun (WGS) entry which is preliminary data.</text>
</comment>
<gene>
    <name evidence="4" type="ORF">LSH36_531g01064</name>
</gene>
<dbReference type="Proteomes" id="UP001208570">
    <property type="component" value="Unassembled WGS sequence"/>
</dbReference>
<accession>A0AAD9J7F3</accession>
<protein>
    <submittedName>
        <fullName evidence="4">Uncharacterized protein</fullName>
    </submittedName>
</protein>
<keyword evidence="3" id="KW-0175">Coiled coil</keyword>
<dbReference type="InterPro" id="IPR032675">
    <property type="entry name" value="LRR_dom_sf"/>
</dbReference>
<evidence type="ECO:0000313" key="5">
    <source>
        <dbReference type="Proteomes" id="UP001208570"/>
    </source>
</evidence>
<dbReference type="InterPro" id="IPR055320">
    <property type="entry name" value="CEP72-like"/>
</dbReference>
<keyword evidence="2" id="KW-0677">Repeat</keyword>
<sequence length="178" mass="20770">MALAVTESWIRDRVRLNHNNLGKYHKPSPEDVRSLSLPGTYHEKISSLGESIRNFTRLKSLDLSRNAIESLQGLENLKMLEKLTLYYNNVPSLQELYRLRYNQRLQELDLRLNPVARNEPDYRLFLIHMLPNLRRLVTFNVAINKSICGVTEYSHHNSDDITSHLNFDLDSISPYKCS</sequence>
<dbReference type="Gene3D" id="3.80.10.10">
    <property type="entry name" value="Ribonuclease Inhibitor"/>
    <property type="match status" value="1"/>
</dbReference>
<dbReference type="PANTHER" id="PTHR23311">
    <property type="entry name" value="HEAT SHOCK REGULATED 2"/>
    <property type="match status" value="1"/>
</dbReference>
<dbReference type="AlphaFoldDB" id="A0AAD9J7F3"/>
<dbReference type="InterPro" id="IPR001611">
    <property type="entry name" value="Leu-rich_rpt"/>
</dbReference>
<organism evidence="4 5">
    <name type="scientific">Paralvinella palmiformis</name>
    <dbReference type="NCBI Taxonomy" id="53620"/>
    <lineage>
        <taxon>Eukaryota</taxon>
        <taxon>Metazoa</taxon>
        <taxon>Spiralia</taxon>
        <taxon>Lophotrochozoa</taxon>
        <taxon>Annelida</taxon>
        <taxon>Polychaeta</taxon>
        <taxon>Sedentaria</taxon>
        <taxon>Canalipalpata</taxon>
        <taxon>Terebellida</taxon>
        <taxon>Terebelliformia</taxon>
        <taxon>Alvinellidae</taxon>
        <taxon>Paralvinella</taxon>
    </lineage>
</organism>
<keyword evidence="1" id="KW-0433">Leucine-rich repeat</keyword>
<evidence type="ECO:0000256" key="1">
    <source>
        <dbReference type="ARBA" id="ARBA00022614"/>
    </source>
</evidence>
<evidence type="ECO:0000313" key="4">
    <source>
        <dbReference type="EMBL" id="KAK2147886.1"/>
    </source>
</evidence>
<proteinExistence type="predicted"/>